<feature type="region of interest" description="Disordered" evidence="1">
    <location>
        <begin position="410"/>
        <end position="431"/>
    </location>
</feature>
<protein>
    <submittedName>
        <fullName evidence="2">Uncharacterized protein</fullName>
    </submittedName>
</protein>
<evidence type="ECO:0000256" key="1">
    <source>
        <dbReference type="SAM" id="MobiDB-lite"/>
    </source>
</evidence>
<dbReference type="EMBL" id="HBFS01009786">
    <property type="protein sequence ID" value="CAD8913471.1"/>
    <property type="molecule type" value="Transcribed_RNA"/>
</dbReference>
<evidence type="ECO:0000313" key="2">
    <source>
        <dbReference type="EMBL" id="CAD8913471.1"/>
    </source>
</evidence>
<dbReference type="AlphaFoldDB" id="A0A7S1G7A1"/>
<gene>
    <name evidence="2" type="ORF">BSP0115_LOCUS6723</name>
</gene>
<reference evidence="2" key="1">
    <citation type="submission" date="2021-01" db="EMBL/GenBank/DDBJ databases">
        <authorList>
            <person name="Corre E."/>
            <person name="Pelletier E."/>
            <person name="Niang G."/>
            <person name="Scheremetjew M."/>
            <person name="Finn R."/>
            <person name="Kale V."/>
            <person name="Holt S."/>
            <person name="Cochrane G."/>
            <person name="Meng A."/>
            <person name="Brown T."/>
            <person name="Cohen L."/>
        </authorList>
    </citation>
    <scope>NUCLEOTIDE SEQUENCE</scope>
    <source>
        <strain evidence="2">Ms1</strain>
    </source>
</reference>
<sequence>MAATPTSPPETPAPAPATPIAALATPAAATSRPGTGMAVTALLGGSIAPVWERTAMNGQTEGVGTLPEDGRGCVVVEATGGEFVLTMSVSGFTLPPAKPTLAFHVGRDARHPTEVRFGDAGPYESDRTTRADALCPGDDATRCFWFSFDRATGVAALGVGRVPGLGPRIVVVDRSGHRLVDGVRHVGMANWSHAVRLRVLAIEPPPPLACSPQRALADGSFTPVNSVAVVSDISRARASGAPLAGDADDAAAPWLSCLEAAQAALIESPLAPFFVPVPLGGVVVATLYECLNETTIGLHRAFASETKFDSGDDGHDDAEWMRAFHDVRHRARDVLASAEWTVFQVEAAGVSEGLDTVVLRPATACQRRAANAWAAAMRRDTGLPNTAARVGGVVSVQAARRRLSASAASAIKASPTAGGGKGEDETKDGGAGVDAVVADDAVFVVRVAAPLYPLGRGEGLARAAQETADAMAAALHGFGAVEVPQPRLAHVTSALSFVIPN</sequence>
<organism evidence="2">
    <name type="scientific">Bicosoecida sp. CB-2014</name>
    <dbReference type="NCBI Taxonomy" id="1486930"/>
    <lineage>
        <taxon>Eukaryota</taxon>
        <taxon>Sar</taxon>
        <taxon>Stramenopiles</taxon>
        <taxon>Bigyra</taxon>
        <taxon>Opalozoa</taxon>
        <taxon>Bicosoecida</taxon>
    </lineage>
</organism>
<proteinExistence type="predicted"/>
<accession>A0A7S1G7A1</accession>
<name>A0A7S1G7A1_9STRA</name>